<sequence length="80" mass="8859">MLVLYTQVLNRISSKPATMSSMDVCVRARKPRLAACYPGRPHDGTFAPSFQLQGYERAQVADEGDAKNSKSTKTWVLAKL</sequence>
<gene>
    <name evidence="1" type="ORF">G3480_11050</name>
</gene>
<evidence type="ECO:0000313" key="1">
    <source>
        <dbReference type="EMBL" id="NEX20843.1"/>
    </source>
</evidence>
<dbReference type="RefSeq" id="WP_164653952.1">
    <property type="nucleotide sequence ID" value="NZ_JAAIJR010000038.1"/>
</dbReference>
<dbReference type="EMBL" id="JAAIJR010000038">
    <property type="protein sequence ID" value="NEX20843.1"/>
    <property type="molecule type" value="Genomic_DNA"/>
</dbReference>
<proteinExistence type="predicted"/>
<protein>
    <submittedName>
        <fullName evidence="1">Uncharacterized protein</fullName>
    </submittedName>
</protein>
<keyword evidence="2" id="KW-1185">Reference proteome</keyword>
<reference evidence="2" key="1">
    <citation type="journal article" date="2020" name="Microbiol. Resour. Announc.">
        <title>Draft Genome Sequences of Thiorhodococcus mannitoliphagus and Thiorhodococcus minor, Purple Sulfur Photosynthetic Bacteria in the Gammaproteobacterial Family Chromatiaceae.</title>
        <authorList>
            <person name="Aviles F.A."/>
            <person name="Meyer T.E."/>
            <person name="Kyndt J.A."/>
        </authorList>
    </citation>
    <scope>NUCLEOTIDE SEQUENCE [LARGE SCALE GENOMIC DNA]</scope>
    <source>
        <strain evidence="2">DSM 18266</strain>
    </source>
</reference>
<organism evidence="1 2">
    <name type="scientific">Thiorhodococcus mannitoliphagus</name>
    <dbReference type="NCBI Taxonomy" id="329406"/>
    <lineage>
        <taxon>Bacteria</taxon>
        <taxon>Pseudomonadati</taxon>
        <taxon>Pseudomonadota</taxon>
        <taxon>Gammaproteobacteria</taxon>
        <taxon>Chromatiales</taxon>
        <taxon>Chromatiaceae</taxon>
        <taxon>Thiorhodococcus</taxon>
    </lineage>
</organism>
<dbReference type="AlphaFoldDB" id="A0A6P1DUH8"/>
<evidence type="ECO:0000313" key="2">
    <source>
        <dbReference type="Proteomes" id="UP000471640"/>
    </source>
</evidence>
<accession>A0A6P1DUH8</accession>
<comment type="caution">
    <text evidence="1">The sequence shown here is derived from an EMBL/GenBank/DDBJ whole genome shotgun (WGS) entry which is preliminary data.</text>
</comment>
<dbReference type="Proteomes" id="UP000471640">
    <property type="component" value="Unassembled WGS sequence"/>
</dbReference>
<name>A0A6P1DUH8_9GAMM</name>
<reference evidence="1 2" key="2">
    <citation type="submission" date="2020-02" db="EMBL/GenBank/DDBJ databases">
        <title>Genome sequences of Thiorhodococcus mannitoliphagus and Thiorhodococcus minor, purple sulfur photosynthetic bacteria in the gammaproteobacterial family, Chromatiaceae.</title>
        <authorList>
            <person name="Aviles F.A."/>
            <person name="Meyer T.E."/>
            <person name="Kyndt J.A."/>
        </authorList>
    </citation>
    <scope>NUCLEOTIDE SEQUENCE [LARGE SCALE GENOMIC DNA]</scope>
    <source>
        <strain evidence="1 2">DSM 18266</strain>
    </source>
</reference>